<organism evidence="1">
    <name type="scientific">Arundo donax</name>
    <name type="common">Giant reed</name>
    <name type="synonym">Donax arundinaceus</name>
    <dbReference type="NCBI Taxonomy" id="35708"/>
    <lineage>
        <taxon>Eukaryota</taxon>
        <taxon>Viridiplantae</taxon>
        <taxon>Streptophyta</taxon>
        <taxon>Embryophyta</taxon>
        <taxon>Tracheophyta</taxon>
        <taxon>Spermatophyta</taxon>
        <taxon>Magnoliopsida</taxon>
        <taxon>Liliopsida</taxon>
        <taxon>Poales</taxon>
        <taxon>Poaceae</taxon>
        <taxon>PACMAD clade</taxon>
        <taxon>Arundinoideae</taxon>
        <taxon>Arundineae</taxon>
        <taxon>Arundo</taxon>
    </lineage>
</organism>
<sequence length="32" mass="3701">MHQRVRVDLFFTFACKVETVACLIMNTLDPVC</sequence>
<dbReference type="EMBL" id="GBRH01238266">
    <property type="protein sequence ID" value="JAD59629.1"/>
    <property type="molecule type" value="Transcribed_RNA"/>
</dbReference>
<protein>
    <submittedName>
        <fullName evidence="1">Uncharacterized protein</fullName>
    </submittedName>
</protein>
<reference evidence="1" key="2">
    <citation type="journal article" date="2015" name="Data Brief">
        <title>Shoot transcriptome of the giant reed, Arundo donax.</title>
        <authorList>
            <person name="Barrero R.A."/>
            <person name="Guerrero F.D."/>
            <person name="Moolhuijzen P."/>
            <person name="Goolsby J.A."/>
            <person name="Tidwell J."/>
            <person name="Bellgard S.E."/>
            <person name="Bellgard M.I."/>
        </authorList>
    </citation>
    <scope>NUCLEOTIDE SEQUENCE</scope>
    <source>
        <tissue evidence="1">Shoot tissue taken approximately 20 cm above the soil surface</tissue>
    </source>
</reference>
<accession>A0A0A9B6P5</accession>
<dbReference type="AlphaFoldDB" id="A0A0A9B6P5"/>
<name>A0A0A9B6P5_ARUDO</name>
<evidence type="ECO:0000313" key="1">
    <source>
        <dbReference type="EMBL" id="JAD59629.1"/>
    </source>
</evidence>
<proteinExistence type="predicted"/>
<reference evidence="1" key="1">
    <citation type="submission" date="2014-09" db="EMBL/GenBank/DDBJ databases">
        <authorList>
            <person name="Magalhaes I.L.F."/>
            <person name="Oliveira U."/>
            <person name="Santos F.R."/>
            <person name="Vidigal T.H.D.A."/>
            <person name="Brescovit A.D."/>
            <person name="Santos A.J."/>
        </authorList>
    </citation>
    <scope>NUCLEOTIDE SEQUENCE</scope>
    <source>
        <tissue evidence="1">Shoot tissue taken approximately 20 cm above the soil surface</tissue>
    </source>
</reference>